<organism evidence="3 4">
    <name type="scientific">Dongia sedimenti</name>
    <dbReference type="NCBI Taxonomy" id="3064282"/>
    <lineage>
        <taxon>Bacteria</taxon>
        <taxon>Pseudomonadati</taxon>
        <taxon>Pseudomonadota</taxon>
        <taxon>Alphaproteobacteria</taxon>
        <taxon>Rhodospirillales</taxon>
        <taxon>Dongiaceae</taxon>
        <taxon>Dongia</taxon>
    </lineage>
</organism>
<comment type="caution">
    <text evidence="3">The sequence shown here is derived from an EMBL/GenBank/DDBJ whole genome shotgun (WGS) entry which is preliminary data.</text>
</comment>
<dbReference type="PANTHER" id="PTHR43767:SF8">
    <property type="entry name" value="LONG-CHAIN-FATTY-ACID--COA LIGASE"/>
    <property type="match status" value="1"/>
</dbReference>
<sequence length="499" mass="52399">MSAVLNALRRHAAEQPTASALVGGDRVLDYAALADRALEVASTLFAGRSRRCGLLLDNGIGWAVCDLAARWARTALVPIPTFFSPQQVAHVIATSGIDTLITEGAPLDLDAVSREDISALIGQRATCLRLRPMRTGALPGRTSKVTFTSGTTGTAKGVCLSDAAMGRVAQSLLEVSQGSAADRHLCLLPLATLLENIAGIDVPILAGASTAIPSLREVGLGGSSQLDPKVMLAAIEKYAPTTIVTVPQTLAALLFAIAQAGRRPTQLRLVAVGGAPIAAAVLKQAELLGVPVYQGYGLSELSSVVAFNGPGANRLGSVGWPLPHVDLRFAADGEILVNGAVFEGYIGGGADARTAEGYWPTGDIGHLDADGYLQLDGRKKSMFITAFGRNVAPEWIESELTARPAIAQAAVFGEARPWNAAVLVPRSAAFTSALEADLRKVNDSLPDYARVRRWIVADEAFSPSNGMATANGRLRRDAIFAHYGARLERLYEGEAAYVS</sequence>
<accession>A0ABU0YHV2</accession>
<evidence type="ECO:0000313" key="4">
    <source>
        <dbReference type="Proteomes" id="UP001230156"/>
    </source>
</evidence>
<reference evidence="4" key="1">
    <citation type="submission" date="2023-08" db="EMBL/GenBank/DDBJ databases">
        <title>Rhodospirillaceae gen. nov., a novel taxon isolated from the Yangtze River Yuezi River estuary sludge.</title>
        <authorList>
            <person name="Ruan L."/>
        </authorList>
    </citation>
    <scope>NUCLEOTIDE SEQUENCE [LARGE SCALE GENOMIC DNA]</scope>
    <source>
        <strain evidence="4">R-7</strain>
    </source>
</reference>
<dbReference type="InterPro" id="IPR020845">
    <property type="entry name" value="AMP-binding_CS"/>
</dbReference>
<dbReference type="InterPro" id="IPR000873">
    <property type="entry name" value="AMP-dep_synth/lig_dom"/>
</dbReference>
<evidence type="ECO:0000256" key="1">
    <source>
        <dbReference type="ARBA" id="ARBA00022598"/>
    </source>
</evidence>
<dbReference type="InterPro" id="IPR050237">
    <property type="entry name" value="ATP-dep_AMP-bd_enzyme"/>
</dbReference>
<gene>
    <name evidence="3" type="ORF">Q8A70_01235</name>
</gene>
<dbReference type="Pfam" id="PF00501">
    <property type="entry name" value="AMP-binding"/>
    <property type="match status" value="1"/>
</dbReference>
<dbReference type="Pfam" id="PF23562">
    <property type="entry name" value="AMP-binding_C_3"/>
    <property type="match status" value="1"/>
</dbReference>
<dbReference type="InterPro" id="IPR045851">
    <property type="entry name" value="AMP-bd_C_sf"/>
</dbReference>
<dbReference type="Gene3D" id="3.30.300.30">
    <property type="match status" value="1"/>
</dbReference>
<dbReference type="EMBL" id="JAUYVI010000001">
    <property type="protein sequence ID" value="MDQ7246263.1"/>
    <property type="molecule type" value="Genomic_DNA"/>
</dbReference>
<dbReference type="SUPFAM" id="SSF56801">
    <property type="entry name" value="Acetyl-CoA synthetase-like"/>
    <property type="match status" value="1"/>
</dbReference>
<dbReference type="PANTHER" id="PTHR43767">
    <property type="entry name" value="LONG-CHAIN-FATTY-ACID--COA LIGASE"/>
    <property type="match status" value="1"/>
</dbReference>
<dbReference type="Proteomes" id="UP001230156">
    <property type="component" value="Unassembled WGS sequence"/>
</dbReference>
<dbReference type="Gene3D" id="3.40.50.12780">
    <property type="entry name" value="N-terminal domain of ligase-like"/>
    <property type="match status" value="1"/>
</dbReference>
<proteinExistence type="predicted"/>
<dbReference type="PROSITE" id="PS00455">
    <property type="entry name" value="AMP_BINDING"/>
    <property type="match status" value="1"/>
</dbReference>
<keyword evidence="1" id="KW-0436">Ligase</keyword>
<keyword evidence="4" id="KW-1185">Reference proteome</keyword>
<name>A0ABU0YHV2_9PROT</name>
<evidence type="ECO:0000313" key="3">
    <source>
        <dbReference type="EMBL" id="MDQ7246263.1"/>
    </source>
</evidence>
<protein>
    <submittedName>
        <fullName evidence="3">AMP-binding protein</fullName>
    </submittedName>
</protein>
<dbReference type="RefSeq" id="WP_379953641.1">
    <property type="nucleotide sequence ID" value="NZ_JAUYVI010000001.1"/>
</dbReference>
<dbReference type="InterPro" id="IPR042099">
    <property type="entry name" value="ANL_N_sf"/>
</dbReference>
<evidence type="ECO:0000259" key="2">
    <source>
        <dbReference type="Pfam" id="PF00501"/>
    </source>
</evidence>
<feature type="domain" description="AMP-dependent synthetase/ligase" evidence="2">
    <location>
        <begin position="8"/>
        <end position="346"/>
    </location>
</feature>